<name>A0AAP0LQ79_9ROSI</name>
<accession>A0AAP0LQ79</accession>
<dbReference type="AlphaFoldDB" id="A0AAP0LQ79"/>
<gene>
    <name evidence="1" type="ORF">WN944_025330</name>
</gene>
<evidence type="ECO:0000313" key="2">
    <source>
        <dbReference type="Proteomes" id="UP001428341"/>
    </source>
</evidence>
<reference evidence="1 2" key="1">
    <citation type="submission" date="2024-05" db="EMBL/GenBank/DDBJ databases">
        <title>Haplotype-resolved chromosome-level genome assembly of Huyou (Citrus changshanensis).</title>
        <authorList>
            <person name="Miao C."/>
            <person name="Chen W."/>
            <person name="Wu Y."/>
            <person name="Wang L."/>
            <person name="Zhao S."/>
            <person name="Grierson D."/>
            <person name="Xu C."/>
            <person name="Chen K."/>
        </authorList>
    </citation>
    <scope>NUCLEOTIDE SEQUENCE [LARGE SCALE GENOMIC DNA]</scope>
    <source>
        <strain evidence="1">01-14</strain>
        <tissue evidence="1">Leaf</tissue>
    </source>
</reference>
<comment type="caution">
    <text evidence="1">The sequence shown here is derived from an EMBL/GenBank/DDBJ whole genome shotgun (WGS) entry which is preliminary data.</text>
</comment>
<evidence type="ECO:0000313" key="1">
    <source>
        <dbReference type="EMBL" id="KAK9182187.1"/>
    </source>
</evidence>
<sequence>MHGDGSIGPASCNIINDGEMLGDSARISGGSLTNAGAAAARVEK</sequence>
<dbReference type="EMBL" id="JBCGBO010000024">
    <property type="protein sequence ID" value="KAK9182187.1"/>
    <property type="molecule type" value="Genomic_DNA"/>
</dbReference>
<organism evidence="1 2">
    <name type="scientific">Citrus x changshan-huyou</name>
    <dbReference type="NCBI Taxonomy" id="2935761"/>
    <lineage>
        <taxon>Eukaryota</taxon>
        <taxon>Viridiplantae</taxon>
        <taxon>Streptophyta</taxon>
        <taxon>Embryophyta</taxon>
        <taxon>Tracheophyta</taxon>
        <taxon>Spermatophyta</taxon>
        <taxon>Magnoliopsida</taxon>
        <taxon>eudicotyledons</taxon>
        <taxon>Gunneridae</taxon>
        <taxon>Pentapetalae</taxon>
        <taxon>rosids</taxon>
        <taxon>malvids</taxon>
        <taxon>Sapindales</taxon>
        <taxon>Rutaceae</taxon>
        <taxon>Aurantioideae</taxon>
        <taxon>Citrus</taxon>
    </lineage>
</organism>
<proteinExistence type="predicted"/>
<dbReference type="Proteomes" id="UP001428341">
    <property type="component" value="Unassembled WGS sequence"/>
</dbReference>
<keyword evidence="2" id="KW-1185">Reference proteome</keyword>
<protein>
    <submittedName>
        <fullName evidence="1">Uncharacterized protein</fullName>
    </submittedName>
</protein>